<feature type="compositionally biased region" description="Acidic residues" evidence="1">
    <location>
        <begin position="195"/>
        <end position="211"/>
    </location>
</feature>
<dbReference type="Pfam" id="PF09729">
    <property type="entry name" value="Gti1_Pac2"/>
    <property type="match status" value="1"/>
</dbReference>
<keyword evidence="3" id="KW-1185">Reference proteome</keyword>
<evidence type="ECO:0000313" key="3">
    <source>
        <dbReference type="Proteomes" id="UP001583172"/>
    </source>
</evidence>
<protein>
    <submittedName>
        <fullName evidence="2">Uncharacterized protein</fullName>
    </submittedName>
</protein>
<sequence length="220" mass="24181">MTMPKKAEIASLVTSGAIFVYGVDGASTIKRWRDSHTWTDRRGLGNGFDLYRELAKPNEATVPAARLNAELALEEELYPYGGAHLGYAVVNYFTLKDVVLGRLPRPRHAENQLHIDYFDLSNDFWDLQPLPGGHREIPIANDGGISRAFPADGWKNPSPIPRPQQQLINLAGALPGALLAPAAVTAPVLTTNTTAEEEDNAGNNEESEDEEKWPYGDLFD</sequence>
<accession>A0ABR3VQ51</accession>
<evidence type="ECO:0000313" key="2">
    <source>
        <dbReference type="EMBL" id="KAL1844029.1"/>
    </source>
</evidence>
<name>A0ABR3VQ51_HUMIN</name>
<gene>
    <name evidence="2" type="ORF">VTJ49DRAFT_5780</name>
</gene>
<proteinExistence type="predicted"/>
<dbReference type="InterPro" id="IPR018608">
    <property type="entry name" value="Gti1/Pac2"/>
</dbReference>
<dbReference type="EMBL" id="JAZGSY010000005">
    <property type="protein sequence ID" value="KAL1844029.1"/>
    <property type="molecule type" value="Genomic_DNA"/>
</dbReference>
<organism evidence="2 3">
    <name type="scientific">Humicola insolens</name>
    <name type="common">Soft-rot fungus</name>
    <dbReference type="NCBI Taxonomy" id="85995"/>
    <lineage>
        <taxon>Eukaryota</taxon>
        <taxon>Fungi</taxon>
        <taxon>Dikarya</taxon>
        <taxon>Ascomycota</taxon>
        <taxon>Pezizomycotina</taxon>
        <taxon>Sordariomycetes</taxon>
        <taxon>Sordariomycetidae</taxon>
        <taxon>Sordariales</taxon>
        <taxon>Chaetomiaceae</taxon>
        <taxon>Mycothermus</taxon>
    </lineage>
</organism>
<feature type="region of interest" description="Disordered" evidence="1">
    <location>
        <begin position="191"/>
        <end position="220"/>
    </location>
</feature>
<comment type="caution">
    <text evidence="2">The sequence shown here is derived from an EMBL/GenBank/DDBJ whole genome shotgun (WGS) entry which is preliminary data.</text>
</comment>
<evidence type="ECO:0000256" key="1">
    <source>
        <dbReference type="SAM" id="MobiDB-lite"/>
    </source>
</evidence>
<dbReference type="Proteomes" id="UP001583172">
    <property type="component" value="Unassembled WGS sequence"/>
</dbReference>
<reference evidence="2 3" key="1">
    <citation type="journal article" date="2024" name="Commun. Biol.">
        <title>Comparative genomic analysis of thermophilic fungi reveals convergent evolutionary adaptations and gene losses.</title>
        <authorList>
            <person name="Steindorff A.S."/>
            <person name="Aguilar-Pontes M.V."/>
            <person name="Robinson A.J."/>
            <person name="Andreopoulos B."/>
            <person name="LaButti K."/>
            <person name="Kuo A."/>
            <person name="Mondo S."/>
            <person name="Riley R."/>
            <person name="Otillar R."/>
            <person name="Haridas S."/>
            <person name="Lipzen A."/>
            <person name="Grimwood J."/>
            <person name="Schmutz J."/>
            <person name="Clum A."/>
            <person name="Reid I.D."/>
            <person name="Moisan M.C."/>
            <person name="Butler G."/>
            <person name="Nguyen T.T.M."/>
            <person name="Dewar K."/>
            <person name="Conant G."/>
            <person name="Drula E."/>
            <person name="Henrissat B."/>
            <person name="Hansel C."/>
            <person name="Singer S."/>
            <person name="Hutchinson M.I."/>
            <person name="de Vries R.P."/>
            <person name="Natvig D.O."/>
            <person name="Powell A.J."/>
            <person name="Tsang A."/>
            <person name="Grigoriev I.V."/>
        </authorList>
    </citation>
    <scope>NUCLEOTIDE SEQUENCE [LARGE SCALE GENOMIC DNA]</scope>
    <source>
        <strain evidence="2 3">CBS 620.91</strain>
    </source>
</reference>